<proteinExistence type="predicted"/>
<reference evidence="1" key="1">
    <citation type="submission" date="2021-05" db="EMBL/GenBank/DDBJ databases">
        <authorList>
            <person name="Scholz U."/>
            <person name="Mascher M."/>
            <person name="Fiebig A."/>
        </authorList>
    </citation>
    <scope>NUCLEOTIDE SEQUENCE [LARGE SCALE GENOMIC DNA]</scope>
</reference>
<dbReference type="EnsemblPlants" id="AVESA.00010b.r2.4AG0615470.1">
    <property type="protein sequence ID" value="AVESA.00010b.r2.4AG0615470.1.CDS.1"/>
    <property type="gene ID" value="AVESA.00010b.r2.4AG0615470"/>
</dbReference>
<name>A0ACD5WDG1_AVESA</name>
<organism evidence="1 2">
    <name type="scientific">Avena sativa</name>
    <name type="common">Oat</name>
    <dbReference type="NCBI Taxonomy" id="4498"/>
    <lineage>
        <taxon>Eukaryota</taxon>
        <taxon>Viridiplantae</taxon>
        <taxon>Streptophyta</taxon>
        <taxon>Embryophyta</taxon>
        <taxon>Tracheophyta</taxon>
        <taxon>Spermatophyta</taxon>
        <taxon>Magnoliopsida</taxon>
        <taxon>Liliopsida</taxon>
        <taxon>Poales</taxon>
        <taxon>Poaceae</taxon>
        <taxon>BOP clade</taxon>
        <taxon>Pooideae</taxon>
        <taxon>Poodae</taxon>
        <taxon>Poeae</taxon>
        <taxon>Poeae Chloroplast Group 1 (Aveneae type)</taxon>
        <taxon>Aveninae</taxon>
        <taxon>Avena</taxon>
    </lineage>
</organism>
<protein>
    <submittedName>
        <fullName evidence="1">Uncharacterized protein</fullName>
    </submittedName>
</protein>
<dbReference type="Proteomes" id="UP001732700">
    <property type="component" value="Chromosome 4A"/>
</dbReference>
<evidence type="ECO:0000313" key="1">
    <source>
        <dbReference type="EnsemblPlants" id="AVESA.00010b.r2.4AG0615470.1.CDS.1"/>
    </source>
</evidence>
<sequence length="87" mass="10076">MPRVGDPEASSALRMLAEFGYLSIIVAGCWFDNNLYRYGMGYMPTFLHWSKVTSSVGEPFMAYNLLWLVLDKIDSPMARPFTRWWTT</sequence>
<accession>A0ACD5WDG1</accession>
<evidence type="ECO:0000313" key="2">
    <source>
        <dbReference type="Proteomes" id="UP001732700"/>
    </source>
</evidence>
<reference evidence="1" key="2">
    <citation type="submission" date="2025-09" db="UniProtKB">
        <authorList>
            <consortium name="EnsemblPlants"/>
        </authorList>
    </citation>
    <scope>IDENTIFICATION</scope>
</reference>
<keyword evidence="2" id="KW-1185">Reference proteome</keyword>